<dbReference type="Gene3D" id="2.40.40.10">
    <property type="entry name" value="RlpA-like domain"/>
    <property type="match status" value="1"/>
</dbReference>
<keyword evidence="3" id="KW-1185">Reference proteome</keyword>
<reference evidence="2 3" key="1">
    <citation type="journal article" date="2016" name="Mol. Biol. Evol.">
        <title>Comparative Genomics of Early-Diverging Mushroom-Forming Fungi Provides Insights into the Origins of Lignocellulose Decay Capabilities.</title>
        <authorList>
            <person name="Nagy L.G."/>
            <person name="Riley R."/>
            <person name="Tritt A."/>
            <person name="Adam C."/>
            <person name="Daum C."/>
            <person name="Floudas D."/>
            <person name="Sun H."/>
            <person name="Yadav J.S."/>
            <person name="Pangilinan J."/>
            <person name="Larsson K.H."/>
            <person name="Matsuura K."/>
            <person name="Barry K."/>
            <person name="Labutti K."/>
            <person name="Kuo R."/>
            <person name="Ohm R.A."/>
            <person name="Bhattacharya S.S."/>
            <person name="Shirouzu T."/>
            <person name="Yoshinaga Y."/>
            <person name="Martin F.M."/>
            <person name="Grigoriev I.V."/>
            <person name="Hibbett D.S."/>
        </authorList>
    </citation>
    <scope>NUCLEOTIDE SEQUENCE [LARGE SCALE GENOMIC DNA]</scope>
    <source>
        <strain evidence="2 3">CBS 109695</strain>
    </source>
</reference>
<gene>
    <name evidence="2" type="ORF">FIBSPDRAFT_971501</name>
</gene>
<evidence type="ECO:0000256" key="1">
    <source>
        <dbReference type="SAM" id="SignalP"/>
    </source>
</evidence>
<evidence type="ECO:0000313" key="3">
    <source>
        <dbReference type="Proteomes" id="UP000076532"/>
    </source>
</evidence>
<sequence>MSSISYRSFIALVAFLPALALSQTYTASFTEYGTGDSFGSGNCNTATTACGYYTNPGFSAAASQNLFGVGPGAGAGPACGGCWKITGEKLRSETLISANASKDSGGNTLSNPKTIVIKVTNLCPANGNPLCSQSSLTSTNQYGAEVNFDLCIDSGASGAFLSPSGVGLAVGTATAVDCSEWSGTDSS</sequence>
<dbReference type="Pfam" id="PF22514">
    <property type="entry name" value="EXPB1_D1"/>
    <property type="match status" value="1"/>
</dbReference>
<keyword evidence="1" id="KW-0732">Signal</keyword>
<dbReference type="GO" id="GO:0016787">
    <property type="term" value="F:hydrolase activity"/>
    <property type="evidence" value="ECO:0007669"/>
    <property type="project" value="UniProtKB-KW"/>
</dbReference>
<name>A0A166X7Q7_9AGAM</name>
<proteinExistence type="predicted"/>
<protein>
    <submittedName>
        <fullName evidence="2">Glycoside hydrolase family 45 protein</fullName>
    </submittedName>
</protein>
<keyword evidence="2" id="KW-0378">Hydrolase</keyword>
<dbReference type="STRING" id="436010.A0A166X7Q7"/>
<feature type="signal peptide" evidence="1">
    <location>
        <begin position="1"/>
        <end position="22"/>
    </location>
</feature>
<evidence type="ECO:0000313" key="2">
    <source>
        <dbReference type="EMBL" id="KZP34506.1"/>
    </source>
</evidence>
<dbReference type="Proteomes" id="UP000076532">
    <property type="component" value="Unassembled WGS sequence"/>
</dbReference>
<dbReference type="EMBL" id="KV417480">
    <property type="protein sequence ID" value="KZP34506.1"/>
    <property type="molecule type" value="Genomic_DNA"/>
</dbReference>
<feature type="chain" id="PRO_5007882225" evidence="1">
    <location>
        <begin position="23"/>
        <end position="187"/>
    </location>
</feature>
<accession>A0A166X7Q7</accession>
<organism evidence="2 3">
    <name type="scientific">Athelia psychrophila</name>
    <dbReference type="NCBI Taxonomy" id="1759441"/>
    <lineage>
        <taxon>Eukaryota</taxon>
        <taxon>Fungi</taxon>
        <taxon>Dikarya</taxon>
        <taxon>Basidiomycota</taxon>
        <taxon>Agaricomycotina</taxon>
        <taxon>Agaricomycetes</taxon>
        <taxon>Agaricomycetidae</taxon>
        <taxon>Atheliales</taxon>
        <taxon>Atheliaceae</taxon>
        <taxon>Athelia</taxon>
    </lineage>
</organism>
<dbReference type="OrthoDB" id="5823761at2759"/>
<dbReference type="SUPFAM" id="SSF50685">
    <property type="entry name" value="Barwin-like endoglucanases"/>
    <property type="match status" value="1"/>
</dbReference>
<dbReference type="AlphaFoldDB" id="A0A166X7Q7"/>
<dbReference type="InterPro" id="IPR036908">
    <property type="entry name" value="RlpA-like_sf"/>
</dbReference>